<keyword evidence="1" id="KW-1133">Transmembrane helix</keyword>
<dbReference type="InterPro" id="IPR021840">
    <property type="entry name" value="DUF3433"/>
</dbReference>
<dbReference type="GeneID" id="62167009"/>
<dbReference type="EMBL" id="JAATWM020000046">
    <property type="protein sequence ID" value="KAF9871300.1"/>
    <property type="molecule type" value="Genomic_DNA"/>
</dbReference>
<feature type="transmembrane region" description="Helical" evidence="1">
    <location>
        <begin position="634"/>
        <end position="653"/>
    </location>
</feature>
<dbReference type="Proteomes" id="UP000781932">
    <property type="component" value="Unassembled WGS sequence"/>
</dbReference>
<keyword evidence="3" id="KW-1185">Reference proteome</keyword>
<reference evidence="2" key="1">
    <citation type="submission" date="2020-03" db="EMBL/GenBank/DDBJ databases">
        <authorList>
            <person name="He L."/>
        </authorList>
    </citation>
    <scope>NUCLEOTIDE SEQUENCE</scope>
    <source>
        <strain evidence="2">CkLH20</strain>
    </source>
</reference>
<dbReference type="Pfam" id="PF11915">
    <property type="entry name" value="DUF3433"/>
    <property type="match status" value="2"/>
</dbReference>
<dbReference type="OrthoDB" id="5332281at2759"/>
<accession>A0A9P6I3K2</accession>
<sequence>MAPNNVDPGIVAYGGDDYFAGGRGQESKKHQVSSNERYLDYTETPLDVGPTLDSHRGLLSESVLISDKGSSRPEEKSPVHQVADARWRPKWLRPIVLSIFLAIFVVFTVALPVMLWYSQNNSGLVQTRQSYVYLWRFGPTALLTMVSIFWGRVELQTLRYMPWIAHRRSQLLGTQTDVYNLDYTAMLSPMILFQSFRNKHYLVSCIAIVSLILKLQIVLAPGLYSLANVRVAEPTGVQLLDSFNTTTRTTQVTDGSAFYMFKALDSFNMRYPFGVTEDLAYQTFKFANGTARGSTDAPLSVVVDGYFSEMQCLKLEDYEASDPVVSSRDYYAYNVSLKFPGCDQRITSETDRIMWTDRLNKNAGSVGNWVMKMTVGKPCSNLPQQNNQSLYFATRLGPSASNSSQPAFIDFAGVLCTSTSWVSKVQVIDDGVSPKVTALSDEAKIPVVADLWNMLSLSMPESGGRWTTSGTGRVYGPVSSLTQIKGEALGTAVDVTNPALYTNDILYTAVMTMAHNFAPLLGHYRLRQEDESSPSSSGFTISSTDRLIVIQWVCIAMAALFAVQSIIIAAVLVRHTSRTAVWYRDPATVLGNMMFFRDHPDISDRIAHDTSGLATTTTDWSDCSSTPMVLKTSARAISTVFTLGVIFGLVFALRVSETQDGLATVPDDGYLHFVWTSLPALVMLSIAMYAGCCDSSYRALATFSNLSTRSCSAKEVDVSLLDMLGLRALFYSLKQRVWAVTLSQILAIICAFLTTLVSVVFTVQSIPQTSDIQLQQTTWFGATEIGRGLDGLNVARSNRQMISSLVSRQGEAALTYPKNTYDDLVFPVLGGLEDIPLSPNTTIRATIPAAKLHPVTCSKVPPSNYKVNVTSWTEETTYFQAAVTQPFTCPNGTQAELLDMLYPSAGTFLLGTSFVADIFKSPENVNDINMPCGMGLNASDYEYAPWRVQTYAWGEFSKEKKGFESLSVWKCNYTFVEVATEVTLAAENGAYVLDPEIAPKPDLSTIKPWSPSLDLPHVDGQFLSRDVGDSYPSLTIIDVLAGTIASQFKVLIKPYGRFPLVDLGNSNQDEGILQDLHHNYGLVSAQLVNIENRYNMTASSQTSPPPAGGLPALGTTVIDSSRRRLVQNAVVTYVLVAILSIVAAANIWALCSALSRRYVGRTWPFDMHVRGLAPDGFHSMAAMSALLRGSNAPDHLPENTELLSSDELHGRLADLNFSLGWFQRAMSQTKVFTVGVRGDSEFQFLGAKARKVGEQ</sequence>
<keyword evidence="1" id="KW-0472">Membrane</keyword>
<dbReference type="RefSeq" id="XP_038740761.1">
    <property type="nucleotide sequence ID" value="XM_038893935.1"/>
</dbReference>
<feature type="transmembrane region" description="Helical" evidence="1">
    <location>
        <begin position="201"/>
        <end position="224"/>
    </location>
</feature>
<feature type="transmembrane region" description="Helical" evidence="1">
    <location>
        <begin position="95"/>
        <end position="118"/>
    </location>
</feature>
<feature type="transmembrane region" description="Helical" evidence="1">
    <location>
        <begin position="673"/>
        <end position="692"/>
    </location>
</feature>
<evidence type="ECO:0000313" key="3">
    <source>
        <dbReference type="Proteomes" id="UP000781932"/>
    </source>
</evidence>
<feature type="transmembrane region" description="Helical" evidence="1">
    <location>
        <begin position="549"/>
        <end position="573"/>
    </location>
</feature>
<dbReference type="AlphaFoldDB" id="A0A9P6I3K2"/>
<keyword evidence="1" id="KW-0812">Transmembrane</keyword>
<proteinExistence type="predicted"/>
<dbReference type="PANTHER" id="PTHR37544">
    <property type="entry name" value="SPRAY-RELATED"/>
    <property type="match status" value="1"/>
</dbReference>
<evidence type="ECO:0000256" key="1">
    <source>
        <dbReference type="SAM" id="Phobius"/>
    </source>
</evidence>
<protein>
    <submittedName>
        <fullName evidence="2">Uncharacterized protein</fullName>
    </submittedName>
</protein>
<feature type="transmembrane region" description="Helical" evidence="1">
    <location>
        <begin position="130"/>
        <end position="151"/>
    </location>
</feature>
<feature type="transmembrane region" description="Helical" evidence="1">
    <location>
        <begin position="1130"/>
        <end position="1151"/>
    </location>
</feature>
<reference evidence="2" key="2">
    <citation type="submission" date="2020-11" db="EMBL/GenBank/DDBJ databases">
        <title>Whole genome sequencing of Colletotrichum sp.</title>
        <authorList>
            <person name="Li H."/>
        </authorList>
    </citation>
    <scope>NUCLEOTIDE SEQUENCE</scope>
    <source>
        <strain evidence="2">CkLH20</strain>
    </source>
</reference>
<evidence type="ECO:0000313" key="2">
    <source>
        <dbReference type="EMBL" id="KAF9871300.1"/>
    </source>
</evidence>
<feature type="transmembrane region" description="Helical" evidence="1">
    <location>
        <begin position="737"/>
        <end position="761"/>
    </location>
</feature>
<organism evidence="2 3">
    <name type="scientific">Colletotrichum karsti</name>
    <dbReference type="NCBI Taxonomy" id="1095194"/>
    <lineage>
        <taxon>Eukaryota</taxon>
        <taxon>Fungi</taxon>
        <taxon>Dikarya</taxon>
        <taxon>Ascomycota</taxon>
        <taxon>Pezizomycotina</taxon>
        <taxon>Sordariomycetes</taxon>
        <taxon>Hypocreomycetidae</taxon>
        <taxon>Glomerellales</taxon>
        <taxon>Glomerellaceae</taxon>
        <taxon>Colletotrichum</taxon>
        <taxon>Colletotrichum boninense species complex</taxon>
    </lineage>
</organism>
<gene>
    <name evidence="2" type="ORF">CkaCkLH20_11221</name>
</gene>
<name>A0A9P6I3K2_9PEZI</name>
<comment type="caution">
    <text evidence="2">The sequence shown here is derived from an EMBL/GenBank/DDBJ whole genome shotgun (WGS) entry which is preliminary data.</text>
</comment>